<evidence type="ECO:0000313" key="1">
    <source>
        <dbReference type="EMBL" id="MPC57160.1"/>
    </source>
</evidence>
<gene>
    <name evidence="1" type="ORF">E2C01_051135</name>
</gene>
<comment type="caution">
    <text evidence="1">The sequence shown here is derived from an EMBL/GenBank/DDBJ whole genome shotgun (WGS) entry which is preliminary data.</text>
</comment>
<sequence>MPLSSSHHCLPACLHACLSYLSSFLPSFLLPNCLLPSLPTPADLVLFITTSFLSLLLLPTSFTSRLDDLSRASLTQQQLLAAQSFARRTNMRTGSLTEYDRDVLTRKRCGISQGVSRPRCTFFVFRRRFIVRTRDDRCDSAWWRLARPLFCCDTNSIDRQTVIN</sequence>
<dbReference type="Proteomes" id="UP000324222">
    <property type="component" value="Unassembled WGS sequence"/>
</dbReference>
<organism evidence="1 2">
    <name type="scientific">Portunus trituberculatus</name>
    <name type="common">Swimming crab</name>
    <name type="synonym">Neptunus trituberculatus</name>
    <dbReference type="NCBI Taxonomy" id="210409"/>
    <lineage>
        <taxon>Eukaryota</taxon>
        <taxon>Metazoa</taxon>
        <taxon>Ecdysozoa</taxon>
        <taxon>Arthropoda</taxon>
        <taxon>Crustacea</taxon>
        <taxon>Multicrustacea</taxon>
        <taxon>Malacostraca</taxon>
        <taxon>Eumalacostraca</taxon>
        <taxon>Eucarida</taxon>
        <taxon>Decapoda</taxon>
        <taxon>Pleocyemata</taxon>
        <taxon>Brachyura</taxon>
        <taxon>Eubrachyura</taxon>
        <taxon>Portunoidea</taxon>
        <taxon>Portunidae</taxon>
        <taxon>Portuninae</taxon>
        <taxon>Portunus</taxon>
    </lineage>
</organism>
<proteinExistence type="predicted"/>
<reference evidence="1 2" key="1">
    <citation type="submission" date="2019-05" db="EMBL/GenBank/DDBJ databases">
        <title>Another draft genome of Portunus trituberculatus and its Hox gene families provides insights of decapod evolution.</title>
        <authorList>
            <person name="Jeong J.-H."/>
            <person name="Song I."/>
            <person name="Kim S."/>
            <person name="Choi T."/>
            <person name="Kim D."/>
            <person name="Ryu S."/>
            <person name="Kim W."/>
        </authorList>
    </citation>
    <scope>NUCLEOTIDE SEQUENCE [LARGE SCALE GENOMIC DNA]</scope>
    <source>
        <tissue evidence="1">Muscle</tissue>
    </source>
</reference>
<name>A0A5B7GA64_PORTR</name>
<dbReference type="AlphaFoldDB" id="A0A5B7GA64"/>
<evidence type="ECO:0000313" key="2">
    <source>
        <dbReference type="Proteomes" id="UP000324222"/>
    </source>
</evidence>
<protein>
    <submittedName>
        <fullName evidence="1">Uncharacterized protein</fullName>
    </submittedName>
</protein>
<accession>A0A5B7GA64</accession>
<keyword evidence="2" id="KW-1185">Reference proteome</keyword>
<dbReference type="EMBL" id="VSRR010014549">
    <property type="protein sequence ID" value="MPC57160.1"/>
    <property type="molecule type" value="Genomic_DNA"/>
</dbReference>